<accession>A0A8S3ZPU8</accession>
<feature type="domain" description="SLC26A/SulP transporter" evidence="6">
    <location>
        <begin position="81"/>
        <end position="529"/>
    </location>
</feature>
<dbReference type="GO" id="GO:0016020">
    <property type="term" value="C:membrane"/>
    <property type="evidence" value="ECO:0007669"/>
    <property type="project" value="UniProtKB-SubCell"/>
</dbReference>
<dbReference type="Proteomes" id="UP000678393">
    <property type="component" value="Unassembled WGS sequence"/>
</dbReference>
<protein>
    <recommendedName>
        <fullName evidence="6">SLC26A/SulP transporter domain-containing protein</fullName>
    </recommendedName>
</protein>
<dbReference type="AlphaFoldDB" id="A0A8S3ZPU8"/>
<keyword evidence="8" id="KW-1185">Reference proteome</keyword>
<dbReference type="GO" id="GO:0055085">
    <property type="term" value="P:transmembrane transport"/>
    <property type="evidence" value="ECO:0007669"/>
    <property type="project" value="InterPro"/>
</dbReference>
<evidence type="ECO:0000256" key="4">
    <source>
        <dbReference type="ARBA" id="ARBA00023136"/>
    </source>
</evidence>
<evidence type="ECO:0000313" key="8">
    <source>
        <dbReference type="Proteomes" id="UP000678393"/>
    </source>
</evidence>
<feature type="transmembrane region" description="Helical" evidence="5">
    <location>
        <begin position="341"/>
        <end position="361"/>
    </location>
</feature>
<keyword evidence="3 5" id="KW-1133">Transmembrane helix</keyword>
<feature type="transmembrane region" description="Helical" evidence="5">
    <location>
        <begin position="311"/>
        <end position="329"/>
    </location>
</feature>
<keyword evidence="4 5" id="KW-0472">Membrane</keyword>
<feature type="transmembrane region" description="Helical" evidence="5">
    <location>
        <begin position="429"/>
        <end position="447"/>
    </location>
</feature>
<evidence type="ECO:0000256" key="3">
    <source>
        <dbReference type="ARBA" id="ARBA00022989"/>
    </source>
</evidence>
<keyword evidence="2 5" id="KW-0812">Transmembrane</keyword>
<feature type="transmembrane region" description="Helical" evidence="5">
    <location>
        <begin position="258"/>
        <end position="276"/>
    </location>
</feature>
<evidence type="ECO:0000259" key="6">
    <source>
        <dbReference type="Pfam" id="PF00916"/>
    </source>
</evidence>
<evidence type="ECO:0000256" key="5">
    <source>
        <dbReference type="SAM" id="Phobius"/>
    </source>
</evidence>
<feature type="transmembrane region" description="Helical" evidence="5">
    <location>
        <begin position="232"/>
        <end position="252"/>
    </location>
</feature>
<feature type="transmembrane region" description="Helical" evidence="5">
    <location>
        <begin position="101"/>
        <end position="126"/>
    </location>
</feature>
<comment type="caution">
    <text evidence="7">The sequence shown here is derived from an EMBL/GenBank/DDBJ whole genome shotgun (WGS) entry which is preliminary data.</text>
</comment>
<dbReference type="EMBL" id="CAJHNH020003480">
    <property type="protein sequence ID" value="CAG5129406.1"/>
    <property type="molecule type" value="Genomic_DNA"/>
</dbReference>
<dbReference type="Pfam" id="PF00916">
    <property type="entry name" value="Sulfate_transp"/>
    <property type="match status" value="1"/>
</dbReference>
<proteinExistence type="predicted"/>
<sequence>MYSLRSTGSLQLVDEDSPAAEYAKLVEFEDKFRSPDDQVTLQGKVVRTISRHCSAARIQKAVLQVFPMIETIRTYSLTDLPSDIIAGITAGVMMIPQGMAYAALSTLPPIVGLYISFFSSVTYFVFGTGKQLSWGCIAILSLMVATVLDKYDSTLTDKLPSVCVSTSDTVLPPACGYDTVLHAADAWNGSTLTVNMSTDLALPLNCSDTLMTSQPALNGSLERAQTARRLEIASGVSVISGLVFILASRFGLSHIASVMSNSLITGFTVGISFHVITSQIKIIFGLSVPRYTGLAALLKTWISIGRKLPDTNLVTLLISTICIVLIYLVKRCINDRYKKQLRLPIPIELLVVVAATLVSQFTHLHEHFNVTVVETVPVGVPAPRFPDLLQVIDYIGDGMIIIVVAYAQTLAMAKTLGFKNNYVVDSNQEMLACGMCSVVCGLFSGYIPGASVSRSFVQDGAGGKTQLASLVAAALVLLVIVVMGPYFYYLPMCVLSAIIVVNLQTVFLKLLDIPKEWRQSRYDCIVWMCACISSVVLNAEVGLLASVLLSLFLVVFRTIFSPVEEVGQIPISSLSSELRSLEKYSSSLENPGCCCELVLLESVKMEN</sequence>
<feature type="transmembrane region" description="Helical" evidence="5">
    <location>
        <begin position="132"/>
        <end position="148"/>
    </location>
</feature>
<dbReference type="PANTHER" id="PTHR11814">
    <property type="entry name" value="SULFATE TRANSPORTER"/>
    <property type="match status" value="1"/>
</dbReference>
<dbReference type="InterPro" id="IPR001902">
    <property type="entry name" value="SLC26A/SulP_fam"/>
</dbReference>
<feature type="transmembrane region" description="Helical" evidence="5">
    <location>
        <begin position="467"/>
        <end position="488"/>
    </location>
</feature>
<comment type="subcellular location">
    <subcellularLocation>
        <location evidence="1">Membrane</location>
        <topology evidence="1">Multi-pass membrane protein</topology>
    </subcellularLocation>
</comment>
<dbReference type="InterPro" id="IPR011547">
    <property type="entry name" value="SLC26A/SulP_dom"/>
</dbReference>
<organism evidence="7 8">
    <name type="scientific">Candidula unifasciata</name>
    <dbReference type="NCBI Taxonomy" id="100452"/>
    <lineage>
        <taxon>Eukaryota</taxon>
        <taxon>Metazoa</taxon>
        <taxon>Spiralia</taxon>
        <taxon>Lophotrochozoa</taxon>
        <taxon>Mollusca</taxon>
        <taxon>Gastropoda</taxon>
        <taxon>Heterobranchia</taxon>
        <taxon>Euthyneura</taxon>
        <taxon>Panpulmonata</taxon>
        <taxon>Eupulmonata</taxon>
        <taxon>Stylommatophora</taxon>
        <taxon>Helicina</taxon>
        <taxon>Helicoidea</taxon>
        <taxon>Geomitridae</taxon>
        <taxon>Candidula</taxon>
    </lineage>
</organism>
<reference evidence="7" key="1">
    <citation type="submission" date="2021-04" db="EMBL/GenBank/DDBJ databases">
        <authorList>
            <consortium name="Molecular Ecology Group"/>
        </authorList>
    </citation>
    <scope>NUCLEOTIDE SEQUENCE</scope>
</reference>
<evidence type="ECO:0000313" key="7">
    <source>
        <dbReference type="EMBL" id="CAG5129406.1"/>
    </source>
</evidence>
<evidence type="ECO:0000256" key="1">
    <source>
        <dbReference type="ARBA" id="ARBA00004141"/>
    </source>
</evidence>
<feature type="transmembrane region" description="Helical" evidence="5">
    <location>
        <begin position="525"/>
        <end position="556"/>
    </location>
</feature>
<gene>
    <name evidence="7" type="ORF">CUNI_LOCUS14964</name>
</gene>
<name>A0A8S3ZPU8_9EUPU</name>
<dbReference type="OrthoDB" id="288203at2759"/>
<feature type="transmembrane region" description="Helical" evidence="5">
    <location>
        <begin position="288"/>
        <end position="305"/>
    </location>
</feature>
<evidence type="ECO:0000256" key="2">
    <source>
        <dbReference type="ARBA" id="ARBA00022692"/>
    </source>
</evidence>